<feature type="transmembrane region" description="Helical" evidence="1">
    <location>
        <begin position="150"/>
        <end position="172"/>
    </location>
</feature>
<keyword evidence="1" id="KW-1133">Transmembrane helix</keyword>
<evidence type="ECO:0000313" key="2">
    <source>
        <dbReference type="EMBL" id="MBB4018757.1"/>
    </source>
</evidence>
<feature type="transmembrane region" description="Helical" evidence="1">
    <location>
        <begin position="178"/>
        <end position="196"/>
    </location>
</feature>
<feature type="transmembrane region" description="Helical" evidence="1">
    <location>
        <begin position="23"/>
        <end position="43"/>
    </location>
</feature>
<comment type="caution">
    <text evidence="2">The sequence shown here is derived from an EMBL/GenBank/DDBJ whole genome shotgun (WGS) entry which is preliminary data.</text>
</comment>
<feature type="transmembrane region" description="Helical" evidence="1">
    <location>
        <begin position="93"/>
        <end position="113"/>
    </location>
</feature>
<feature type="transmembrane region" description="Helical" evidence="1">
    <location>
        <begin position="63"/>
        <end position="81"/>
    </location>
</feature>
<dbReference type="Proteomes" id="UP000577362">
    <property type="component" value="Unassembled WGS sequence"/>
</dbReference>
<name>A0A840C8U7_9HYPH</name>
<keyword evidence="1" id="KW-0812">Transmembrane</keyword>
<reference evidence="2 3" key="1">
    <citation type="submission" date="2020-08" db="EMBL/GenBank/DDBJ databases">
        <title>Genomic Encyclopedia of Type Strains, Phase IV (KMG-IV): sequencing the most valuable type-strain genomes for metagenomic binning, comparative biology and taxonomic classification.</title>
        <authorList>
            <person name="Goeker M."/>
        </authorList>
    </citation>
    <scope>NUCLEOTIDE SEQUENCE [LARGE SCALE GENOMIC DNA]</scope>
    <source>
        <strain evidence="2 3">DSM 103737</strain>
    </source>
</reference>
<keyword evidence="3" id="KW-1185">Reference proteome</keyword>
<dbReference type="Pfam" id="PF05940">
    <property type="entry name" value="NnrS"/>
    <property type="match status" value="1"/>
</dbReference>
<feature type="transmembrane region" description="Helical" evidence="1">
    <location>
        <begin position="241"/>
        <end position="258"/>
    </location>
</feature>
<sequence>MNAIPRLRRYTGPALLSYGFRPFFLLGAIYAGLAILAWVPMFHGQLELATAFSPRDWHVHEMLFGYVAAIVTGFLLTAVPNWTGRLPIQGKPLAVLVAAWIAGRIAVTGSALWGPWPAAIVDCSFLLLVALATAREIIAGSNWRNLKVLIAVGLLFAGNVVFHVEAGLFGIAQYGARMGTAVSIALIMLIGGRIVPSFTRNWLARENPGRLPVAFNRYDVVSMIVAVLALALWVAVPEGPATGALLILAGLLQAVRLARWAGERTARDRLVLILHVAYLFVPLGFFLVGIAALTGTPAEAGIHAWTGGAVGAMTLAVMTRASLGHTGRALVASAATQGIYFFVILATLARIGAAYLPAFYTPLIHTAGLAWALAFLGFGLVYWPVLTRSRLGG</sequence>
<feature type="transmembrane region" description="Helical" evidence="1">
    <location>
        <begin position="119"/>
        <end position="138"/>
    </location>
</feature>
<feature type="transmembrane region" description="Helical" evidence="1">
    <location>
        <begin position="270"/>
        <end position="294"/>
    </location>
</feature>
<evidence type="ECO:0000313" key="3">
    <source>
        <dbReference type="Proteomes" id="UP000577362"/>
    </source>
</evidence>
<feature type="transmembrane region" description="Helical" evidence="1">
    <location>
        <begin position="300"/>
        <end position="318"/>
    </location>
</feature>
<keyword evidence="1" id="KW-0472">Membrane</keyword>
<feature type="transmembrane region" description="Helical" evidence="1">
    <location>
        <begin position="363"/>
        <end position="385"/>
    </location>
</feature>
<dbReference type="RefSeq" id="WP_183317599.1">
    <property type="nucleotide sequence ID" value="NZ_JACIEN010000005.1"/>
</dbReference>
<organism evidence="2 3">
    <name type="scientific">Chelatococcus caeni</name>
    <dbReference type="NCBI Taxonomy" id="1348468"/>
    <lineage>
        <taxon>Bacteria</taxon>
        <taxon>Pseudomonadati</taxon>
        <taxon>Pseudomonadota</taxon>
        <taxon>Alphaproteobacteria</taxon>
        <taxon>Hyphomicrobiales</taxon>
        <taxon>Chelatococcaceae</taxon>
        <taxon>Chelatococcus</taxon>
    </lineage>
</organism>
<feature type="transmembrane region" description="Helical" evidence="1">
    <location>
        <begin position="217"/>
        <end position="235"/>
    </location>
</feature>
<gene>
    <name evidence="2" type="ORF">GGR16_003804</name>
</gene>
<dbReference type="EMBL" id="JACIEN010000005">
    <property type="protein sequence ID" value="MBB4018757.1"/>
    <property type="molecule type" value="Genomic_DNA"/>
</dbReference>
<evidence type="ECO:0000256" key="1">
    <source>
        <dbReference type="SAM" id="Phobius"/>
    </source>
</evidence>
<dbReference type="AlphaFoldDB" id="A0A840C8U7"/>
<accession>A0A840C8U7</accession>
<feature type="transmembrane region" description="Helical" evidence="1">
    <location>
        <begin position="330"/>
        <end position="351"/>
    </location>
</feature>
<proteinExistence type="predicted"/>
<protein>
    <submittedName>
        <fullName evidence="2">Uncharacterized protein involved in response to NO</fullName>
    </submittedName>
</protein>
<dbReference type="InterPro" id="IPR010266">
    <property type="entry name" value="NnrS"/>
</dbReference>